<proteinExistence type="predicted"/>
<dbReference type="PANTHER" id="PTHR33116:SF84">
    <property type="entry name" value="RNA-DIRECTED DNA POLYMERASE"/>
    <property type="match status" value="1"/>
</dbReference>
<keyword evidence="3" id="KW-1185">Reference proteome</keyword>
<dbReference type="InterPro" id="IPR026960">
    <property type="entry name" value="RVT-Znf"/>
</dbReference>
<sequence length="230" mass="26763">MMVLPKKVIKVIEAICRAYLWRVQVMFHGAGAVSWENTCQPKKAGGLGIIKIEDWNKAAICKYIWAISNKQESLWQKWIHSVYLKDHDWWSYSASIHASWYWKKLVAIKNQIKQMSDTKEFQQGKYTIAAGYKMFSPSAVAPRWCKEVWSRLNTPKHNVILWLAMLNRLKTQDRLIKFGVQVNGKCCLCEAGDETNQHLFFECVTAVNSLQEIKNWLKWNVVSTNLPQLL</sequence>
<evidence type="ECO:0000313" key="2">
    <source>
        <dbReference type="EnsemblPlants" id="cds.evm.model.01.2244"/>
    </source>
</evidence>
<organism evidence="2 3">
    <name type="scientific">Cannabis sativa</name>
    <name type="common">Hemp</name>
    <name type="synonym">Marijuana</name>
    <dbReference type="NCBI Taxonomy" id="3483"/>
    <lineage>
        <taxon>Eukaryota</taxon>
        <taxon>Viridiplantae</taxon>
        <taxon>Streptophyta</taxon>
        <taxon>Embryophyta</taxon>
        <taxon>Tracheophyta</taxon>
        <taxon>Spermatophyta</taxon>
        <taxon>Magnoliopsida</taxon>
        <taxon>eudicotyledons</taxon>
        <taxon>Gunneridae</taxon>
        <taxon>Pentapetalae</taxon>
        <taxon>rosids</taxon>
        <taxon>fabids</taxon>
        <taxon>Rosales</taxon>
        <taxon>Cannabaceae</taxon>
        <taxon>Cannabis</taxon>
    </lineage>
</organism>
<evidence type="ECO:0000313" key="3">
    <source>
        <dbReference type="Proteomes" id="UP000596661"/>
    </source>
</evidence>
<protein>
    <recommendedName>
        <fullName evidence="1">Reverse transcriptase zinc-binding domain-containing protein</fullName>
    </recommendedName>
</protein>
<feature type="domain" description="Reverse transcriptase zinc-binding" evidence="1">
    <location>
        <begin position="126"/>
        <end position="206"/>
    </location>
</feature>
<reference evidence="2" key="2">
    <citation type="submission" date="2021-03" db="UniProtKB">
        <authorList>
            <consortium name="EnsemblPlants"/>
        </authorList>
    </citation>
    <scope>IDENTIFICATION</scope>
</reference>
<dbReference type="Proteomes" id="UP000596661">
    <property type="component" value="Chromosome 1"/>
</dbReference>
<dbReference type="AlphaFoldDB" id="A0A803NKD2"/>
<evidence type="ECO:0000259" key="1">
    <source>
        <dbReference type="Pfam" id="PF13966"/>
    </source>
</evidence>
<dbReference type="OMA" id="DESHNCI"/>
<dbReference type="PANTHER" id="PTHR33116">
    <property type="entry name" value="REVERSE TRANSCRIPTASE ZINC-BINDING DOMAIN-CONTAINING PROTEIN-RELATED-RELATED"/>
    <property type="match status" value="1"/>
</dbReference>
<reference evidence="2" key="1">
    <citation type="submission" date="2018-11" db="EMBL/GenBank/DDBJ databases">
        <authorList>
            <person name="Grassa J C."/>
        </authorList>
    </citation>
    <scope>NUCLEOTIDE SEQUENCE [LARGE SCALE GENOMIC DNA]</scope>
</reference>
<dbReference type="EnsemblPlants" id="evm.model.01.2244">
    <property type="protein sequence ID" value="cds.evm.model.01.2244"/>
    <property type="gene ID" value="evm.TU.01.2244"/>
</dbReference>
<name>A0A803NKD2_CANSA</name>
<dbReference type="EMBL" id="UZAU01000063">
    <property type="status" value="NOT_ANNOTATED_CDS"/>
    <property type="molecule type" value="Genomic_DNA"/>
</dbReference>
<dbReference type="Gramene" id="evm.model.01.2244">
    <property type="protein sequence ID" value="cds.evm.model.01.2244"/>
    <property type="gene ID" value="evm.TU.01.2244"/>
</dbReference>
<dbReference type="Pfam" id="PF13966">
    <property type="entry name" value="zf-RVT"/>
    <property type="match status" value="1"/>
</dbReference>
<accession>A0A803NKD2</accession>